<dbReference type="PATRIC" id="fig|1703772.3.peg.609"/>
<sequence>MNRTLLIIKPDAVKRNLIGTILKQIVDAGFRIVGMKMVWLTKERGETFYEIHKGKDFYNWLVDFISSGPIVACCLQFPNAPTKLREVVGATDPKKAAHGTVRNLYGTSVGENVVHASAPDEDPHHEIQFFFMEEELFDHS</sequence>
<keyword evidence="4" id="KW-0808">Transferase</keyword>
<dbReference type="InterPro" id="IPR001564">
    <property type="entry name" value="Nucleoside_diP_kinase"/>
</dbReference>
<reference evidence="9 10" key="1">
    <citation type="journal article" date="2015" name="Microbiome">
        <title>Genomic resolution of linkages in carbon, nitrogen, and sulfur cycling among widespread estuary sediment bacteria.</title>
        <authorList>
            <person name="Baker B.J."/>
            <person name="Lazar C.S."/>
            <person name="Teske A.P."/>
            <person name="Dick G.J."/>
        </authorList>
    </citation>
    <scope>NUCLEOTIDE SEQUENCE [LARGE SCALE GENOMIC DNA]</scope>
    <source>
        <strain evidence="9">DG_78</strain>
    </source>
</reference>
<feature type="binding site" evidence="6">
    <location>
        <position position="57"/>
    </location>
    <ligand>
        <name>ATP</name>
        <dbReference type="ChEBI" id="CHEBI:30616"/>
    </ligand>
</feature>
<evidence type="ECO:0000256" key="2">
    <source>
        <dbReference type="ARBA" id="ARBA00008142"/>
    </source>
</evidence>
<gene>
    <name evidence="9" type="ORF">AMJ52_01725</name>
</gene>
<dbReference type="SUPFAM" id="SSF54919">
    <property type="entry name" value="Nucleoside diphosphate kinase, NDK"/>
    <property type="match status" value="1"/>
</dbReference>
<feature type="domain" description="Nucleoside diphosphate kinase-like" evidence="8">
    <location>
        <begin position="1"/>
        <end position="138"/>
    </location>
</feature>
<evidence type="ECO:0000256" key="6">
    <source>
        <dbReference type="PROSITE-ProRule" id="PRU00706"/>
    </source>
</evidence>
<feature type="binding site" evidence="6">
    <location>
        <position position="102"/>
    </location>
    <ligand>
        <name>ATP</name>
        <dbReference type="ChEBI" id="CHEBI:30616"/>
    </ligand>
</feature>
<evidence type="ECO:0000313" key="9">
    <source>
        <dbReference type="EMBL" id="KPJ74153.1"/>
    </source>
</evidence>
<accession>A0A0S7YIS2</accession>
<dbReference type="EMBL" id="LJNI01000013">
    <property type="protein sequence ID" value="KPJ74153.1"/>
    <property type="molecule type" value="Genomic_DNA"/>
</dbReference>
<dbReference type="GO" id="GO:0004550">
    <property type="term" value="F:nucleoside diphosphate kinase activity"/>
    <property type="evidence" value="ECO:0007669"/>
    <property type="project" value="UniProtKB-EC"/>
</dbReference>
<dbReference type="CDD" id="cd04413">
    <property type="entry name" value="NDPk_I"/>
    <property type="match status" value="1"/>
</dbReference>
<evidence type="ECO:0000256" key="4">
    <source>
        <dbReference type="ARBA" id="ARBA00022679"/>
    </source>
</evidence>
<dbReference type="InterPro" id="IPR036850">
    <property type="entry name" value="NDK-like_dom_sf"/>
</dbReference>
<evidence type="ECO:0000256" key="5">
    <source>
        <dbReference type="ARBA" id="ARBA00022777"/>
    </source>
</evidence>
<feature type="binding site" evidence="6">
    <location>
        <position position="85"/>
    </location>
    <ligand>
        <name>ATP</name>
        <dbReference type="ChEBI" id="CHEBI:30616"/>
    </ligand>
</feature>
<dbReference type="PROSITE" id="PS51374">
    <property type="entry name" value="NDPK_LIKE"/>
    <property type="match status" value="1"/>
</dbReference>
<comment type="caution">
    <text evidence="9">The sequence shown here is derived from an EMBL/GenBank/DDBJ whole genome shotgun (WGS) entry which is preliminary data.</text>
</comment>
<dbReference type="NCBIfam" id="NF001908">
    <property type="entry name" value="PRK00668.1"/>
    <property type="match status" value="1"/>
</dbReference>
<dbReference type="GO" id="GO:0006183">
    <property type="term" value="P:GTP biosynthetic process"/>
    <property type="evidence" value="ECO:0007669"/>
    <property type="project" value="InterPro"/>
</dbReference>
<feature type="active site" description="Pros-phosphohistidine intermediate" evidence="6">
    <location>
        <position position="115"/>
    </location>
</feature>
<dbReference type="Proteomes" id="UP000051012">
    <property type="component" value="Unassembled WGS sequence"/>
</dbReference>
<dbReference type="GO" id="GO:0006241">
    <property type="term" value="P:CTP biosynthetic process"/>
    <property type="evidence" value="ECO:0007669"/>
    <property type="project" value="InterPro"/>
</dbReference>
<feature type="binding site" evidence="6">
    <location>
        <position position="9"/>
    </location>
    <ligand>
        <name>ATP</name>
        <dbReference type="ChEBI" id="CHEBI:30616"/>
    </ligand>
</feature>
<dbReference type="EC" id="2.7.4.6" evidence="3"/>
<feature type="binding site" evidence="6">
    <location>
        <position position="112"/>
    </location>
    <ligand>
        <name>ATP</name>
        <dbReference type="ChEBI" id="CHEBI:30616"/>
    </ligand>
</feature>
<dbReference type="Gene3D" id="3.30.70.141">
    <property type="entry name" value="Nucleoside diphosphate kinase-like domain"/>
    <property type="match status" value="1"/>
</dbReference>
<dbReference type="AlphaFoldDB" id="A0A0S7YIS2"/>
<dbReference type="Pfam" id="PF00334">
    <property type="entry name" value="NDK"/>
    <property type="match status" value="1"/>
</dbReference>
<protein>
    <recommendedName>
        <fullName evidence="3">nucleoside-diphosphate kinase</fullName>
        <ecNumber evidence="3">2.7.4.6</ecNumber>
    </recommendedName>
</protein>
<feature type="binding site" evidence="6">
    <location>
        <position position="91"/>
    </location>
    <ligand>
        <name>ATP</name>
        <dbReference type="ChEBI" id="CHEBI:30616"/>
    </ligand>
</feature>
<proteinExistence type="inferred from homology"/>
<organism evidence="9 10">
    <name type="scientific">candidate division TA06 bacterium DG_78</name>
    <dbReference type="NCBI Taxonomy" id="1703772"/>
    <lineage>
        <taxon>Bacteria</taxon>
        <taxon>Bacteria division TA06</taxon>
    </lineage>
</organism>
<dbReference type="SMART" id="SM00562">
    <property type="entry name" value="NDK"/>
    <property type="match status" value="1"/>
</dbReference>
<comment type="cofactor">
    <cofactor evidence="1">
        <name>Mg(2+)</name>
        <dbReference type="ChEBI" id="CHEBI:18420"/>
    </cofactor>
</comment>
<evidence type="ECO:0000259" key="8">
    <source>
        <dbReference type="SMART" id="SM00562"/>
    </source>
</evidence>
<evidence type="ECO:0000256" key="3">
    <source>
        <dbReference type="ARBA" id="ARBA00012966"/>
    </source>
</evidence>
<keyword evidence="5" id="KW-0418">Kinase</keyword>
<dbReference type="PRINTS" id="PR01243">
    <property type="entry name" value="NUCDPKINASE"/>
</dbReference>
<dbReference type="GO" id="GO:0006228">
    <property type="term" value="P:UTP biosynthetic process"/>
    <property type="evidence" value="ECO:0007669"/>
    <property type="project" value="InterPro"/>
</dbReference>
<evidence type="ECO:0000313" key="10">
    <source>
        <dbReference type="Proteomes" id="UP000051012"/>
    </source>
</evidence>
<dbReference type="PANTHER" id="PTHR11349">
    <property type="entry name" value="NUCLEOSIDE DIPHOSPHATE KINASE"/>
    <property type="match status" value="1"/>
</dbReference>
<comment type="similarity">
    <text evidence="2 6 7">Belongs to the NDK family.</text>
</comment>
<name>A0A0S7YIS2_UNCT6</name>
<dbReference type="InterPro" id="IPR034907">
    <property type="entry name" value="NDK-like_dom"/>
</dbReference>
<evidence type="ECO:0000256" key="7">
    <source>
        <dbReference type="RuleBase" id="RU004011"/>
    </source>
</evidence>
<evidence type="ECO:0000256" key="1">
    <source>
        <dbReference type="ARBA" id="ARBA00001946"/>
    </source>
</evidence>